<feature type="transmembrane region" description="Helical" evidence="1">
    <location>
        <begin position="148"/>
        <end position="169"/>
    </location>
</feature>
<gene>
    <name evidence="2" type="ORF">CAMP_LOCUS10981</name>
</gene>
<feature type="transmembrane region" description="Helical" evidence="1">
    <location>
        <begin position="255"/>
        <end position="282"/>
    </location>
</feature>
<dbReference type="Pfam" id="PF10327">
    <property type="entry name" value="7TM_GPCR_Sri"/>
    <property type="match status" value="1"/>
</dbReference>
<dbReference type="EMBL" id="CANHGI010000004">
    <property type="protein sequence ID" value="CAI5448344.1"/>
    <property type="molecule type" value="Genomic_DNA"/>
</dbReference>
<feature type="transmembrane region" description="Helical" evidence="1">
    <location>
        <begin position="206"/>
        <end position="234"/>
    </location>
</feature>
<keyword evidence="1" id="KW-1133">Transmembrane helix</keyword>
<dbReference type="PANTHER" id="PTHR46964">
    <property type="entry name" value="SERPENTINE RECEPTOR, CLASS I-RELATED"/>
    <property type="match status" value="1"/>
</dbReference>
<name>A0A9P1N3B6_9PELO</name>
<dbReference type="InterPro" id="IPR019429">
    <property type="entry name" value="7TM_GPCR_serpentine_rcpt_Sri"/>
</dbReference>
<dbReference type="AlphaFoldDB" id="A0A9P1N3B6"/>
<evidence type="ECO:0000313" key="3">
    <source>
        <dbReference type="Proteomes" id="UP001152747"/>
    </source>
</evidence>
<feature type="transmembrane region" description="Helical" evidence="1">
    <location>
        <begin position="108"/>
        <end position="128"/>
    </location>
</feature>
<dbReference type="PANTHER" id="PTHR46964:SF2">
    <property type="entry name" value="SERPENTINE RECEPTOR, CLASS T"/>
    <property type="match status" value="1"/>
</dbReference>
<feature type="transmembrane region" description="Helical" evidence="1">
    <location>
        <begin position="26"/>
        <end position="51"/>
    </location>
</feature>
<proteinExistence type="predicted"/>
<organism evidence="2 3">
    <name type="scientific">Caenorhabditis angaria</name>
    <dbReference type="NCBI Taxonomy" id="860376"/>
    <lineage>
        <taxon>Eukaryota</taxon>
        <taxon>Metazoa</taxon>
        <taxon>Ecdysozoa</taxon>
        <taxon>Nematoda</taxon>
        <taxon>Chromadorea</taxon>
        <taxon>Rhabditida</taxon>
        <taxon>Rhabditina</taxon>
        <taxon>Rhabditomorpha</taxon>
        <taxon>Rhabditoidea</taxon>
        <taxon>Rhabditidae</taxon>
        <taxon>Peloderinae</taxon>
        <taxon>Caenorhabditis</taxon>
    </lineage>
</organism>
<keyword evidence="3" id="KW-1185">Reference proteome</keyword>
<feature type="transmembrane region" description="Helical" evidence="1">
    <location>
        <begin position="297"/>
        <end position="318"/>
    </location>
</feature>
<sequence length="346" mass="39853">MCFLPGFLYWNNICGMDLECLNREPFYYTLCLHVLALISFPINLFGCYLIVSKSPKNSKYKYRQLYVQIVTSIVENYMTWIGGGYYLFPMVGGFNTSSITTLVTNPHTSVVFYFFVFAFELPALLSCFQYRADSAAELDEKSRIPSIISYTICFLCHCYPFVIAISLYLSKLSPEEQYRFISTNFPKCIHVLENPEFIVYDYSTNFWLGISGISTMIWTVSYALYFLFLAIRTVRTLQAMRTHMSIATFKLHQTALLTLSLQVLIPSSLVLTPIIFIFIVVVKKLSQYQEIATDTTFLIAAHSMVSTIVIICCSSRYLEVVRDIFCLIPWKMETKINPIVERSAKF</sequence>
<accession>A0A9P1N3B6</accession>
<comment type="caution">
    <text evidence="2">The sequence shown here is derived from an EMBL/GenBank/DDBJ whole genome shotgun (WGS) entry which is preliminary data.</text>
</comment>
<protein>
    <recommendedName>
        <fullName evidence="4">Serpentine Receptor, class H</fullName>
    </recommendedName>
</protein>
<evidence type="ECO:0000313" key="2">
    <source>
        <dbReference type="EMBL" id="CAI5448344.1"/>
    </source>
</evidence>
<dbReference type="Proteomes" id="UP001152747">
    <property type="component" value="Unassembled WGS sequence"/>
</dbReference>
<keyword evidence="1" id="KW-0472">Membrane</keyword>
<feature type="transmembrane region" description="Helical" evidence="1">
    <location>
        <begin position="65"/>
        <end position="88"/>
    </location>
</feature>
<keyword evidence="1" id="KW-0812">Transmembrane</keyword>
<evidence type="ECO:0008006" key="4">
    <source>
        <dbReference type="Google" id="ProtNLM"/>
    </source>
</evidence>
<reference evidence="2" key="1">
    <citation type="submission" date="2022-11" db="EMBL/GenBank/DDBJ databases">
        <authorList>
            <person name="Kikuchi T."/>
        </authorList>
    </citation>
    <scope>NUCLEOTIDE SEQUENCE</scope>
    <source>
        <strain evidence="2">PS1010</strain>
    </source>
</reference>
<evidence type="ECO:0000256" key="1">
    <source>
        <dbReference type="SAM" id="Phobius"/>
    </source>
</evidence>